<evidence type="ECO:0000313" key="2">
    <source>
        <dbReference type="Proteomes" id="UP000018418"/>
    </source>
</evidence>
<organism evidence="1 2">
    <name type="scientific">Acinetobacter brisouii CIP 110357</name>
    <dbReference type="NCBI Taxonomy" id="1341683"/>
    <lineage>
        <taxon>Bacteria</taxon>
        <taxon>Pseudomonadati</taxon>
        <taxon>Pseudomonadota</taxon>
        <taxon>Gammaproteobacteria</taxon>
        <taxon>Moraxellales</taxon>
        <taxon>Moraxellaceae</taxon>
        <taxon>Acinetobacter</taxon>
    </lineage>
</organism>
<dbReference type="HOGENOM" id="CLU_2447901_0_0_6"/>
<evidence type="ECO:0000313" key="1">
    <source>
        <dbReference type="EMBL" id="ESK50945.1"/>
    </source>
</evidence>
<dbReference type="RefSeq" id="WP_004900942.1">
    <property type="nucleotide sequence ID" value="NZ_BBTI01000028.1"/>
</dbReference>
<dbReference type="PATRIC" id="fig|1341683.3.peg.1431"/>
<name>V2UQL8_9GAMM</name>
<dbReference type="EMBL" id="AYEU01000006">
    <property type="protein sequence ID" value="ESK50945.1"/>
    <property type="molecule type" value="Genomic_DNA"/>
</dbReference>
<dbReference type="OrthoDB" id="6708166at2"/>
<reference evidence="1 2" key="1">
    <citation type="submission" date="2013-10" db="EMBL/GenBank/DDBJ databases">
        <title>The Genome Sequence of Acinetobacter brisouii CIP 110357.</title>
        <authorList>
            <consortium name="The Broad Institute Genomics Platform"/>
            <consortium name="The Broad Institute Genome Sequencing Center for Infectious Disease"/>
            <person name="Cerqueira G."/>
            <person name="Feldgarden M."/>
            <person name="Courvalin P."/>
            <person name="Grillot-Courvalin C."/>
            <person name="Clermont D."/>
            <person name="Rocha E."/>
            <person name="Yoon E.-J."/>
            <person name="Nemec A."/>
            <person name="Young S.K."/>
            <person name="Zeng Q."/>
            <person name="Gargeya S."/>
            <person name="Fitzgerald M."/>
            <person name="Abouelleil A."/>
            <person name="Alvarado L."/>
            <person name="Berlin A.M."/>
            <person name="Chapman S.B."/>
            <person name="Gainer-Dewar J."/>
            <person name="Goldberg J."/>
            <person name="Gnerre S."/>
            <person name="Griggs A."/>
            <person name="Gujja S."/>
            <person name="Hansen M."/>
            <person name="Howarth C."/>
            <person name="Imamovic A."/>
            <person name="Ireland A."/>
            <person name="Larimer J."/>
            <person name="McCowan C."/>
            <person name="Murphy C."/>
            <person name="Pearson M."/>
            <person name="Poon T.W."/>
            <person name="Priest M."/>
            <person name="Roberts A."/>
            <person name="Saif S."/>
            <person name="Shea T."/>
            <person name="Sykes S."/>
            <person name="Wortman J."/>
            <person name="Nusbaum C."/>
            <person name="Birren B."/>
        </authorList>
    </citation>
    <scope>NUCLEOTIDE SEQUENCE [LARGE SCALE GENOMIC DNA]</scope>
    <source>
        <strain evidence="1 2">CIP 110357</strain>
    </source>
</reference>
<dbReference type="AlphaFoldDB" id="V2UQL8"/>
<gene>
    <name evidence="1" type="ORF">P255_01445</name>
</gene>
<dbReference type="Proteomes" id="UP000018418">
    <property type="component" value="Unassembled WGS sequence"/>
</dbReference>
<protein>
    <submittedName>
        <fullName evidence="1">Uncharacterized protein</fullName>
    </submittedName>
</protein>
<accession>V2UQL8</accession>
<keyword evidence="2" id="KW-1185">Reference proteome</keyword>
<sequence>MNKSNLTQHPCQGKCTEFEESCCNHCLILEPTCDYCGSDQLVSRTETGFVCLDCLEEPNIIDGFIQSGGFDAAFQSAFESVFGGENNDR</sequence>
<proteinExistence type="predicted"/>
<comment type="caution">
    <text evidence="1">The sequence shown here is derived from an EMBL/GenBank/DDBJ whole genome shotgun (WGS) entry which is preliminary data.</text>
</comment>